<dbReference type="InterPro" id="IPR011990">
    <property type="entry name" value="TPR-like_helical_dom_sf"/>
</dbReference>
<keyword evidence="6" id="KW-1185">Reference proteome</keyword>
<organism evidence="5 6">
    <name type="scientific">Caenimonas terrae</name>
    <dbReference type="NCBI Taxonomy" id="696074"/>
    <lineage>
        <taxon>Bacteria</taxon>
        <taxon>Pseudomonadati</taxon>
        <taxon>Pseudomonadota</taxon>
        <taxon>Betaproteobacteria</taxon>
        <taxon>Burkholderiales</taxon>
        <taxon>Comamonadaceae</taxon>
        <taxon>Caenimonas</taxon>
    </lineage>
</organism>
<dbReference type="Pfam" id="PF14559">
    <property type="entry name" value="TPR_19"/>
    <property type="match status" value="2"/>
</dbReference>
<evidence type="ECO:0000256" key="4">
    <source>
        <dbReference type="SAM" id="MobiDB-lite"/>
    </source>
</evidence>
<gene>
    <name evidence="5" type="ORF">ACFPOE_11790</name>
</gene>
<feature type="region of interest" description="Disordered" evidence="4">
    <location>
        <begin position="1"/>
        <end position="20"/>
    </location>
</feature>
<dbReference type="PANTHER" id="PTHR44858">
    <property type="entry name" value="TETRATRICOPEPTIDE REPEAT PROTEIN 6"/>
    <property type="match status" value="1"/>
</dbReference>
<name>A0ABW0ND37_9BURK</name>
<dbReference type="SUPFAM" id="SSF48452">
    <property type="entry name" value="TPR-like"/>
    <property type="match status" value="2"/>
</dbReference>
<feature type="repeat" description="TPR" evidence="3">
    <location>
        <begin position="55"/>
        <end position="88"/>
    </location>
</feature>
<dbReference type="SUPFAM" id="SSF53756">
    <property type="entry name" value="UDP-Glycosyltransferase/glycogen phosphorylase"/>
    <property type="match status" value="1"/>
</dbReference>
<feature type="repeat" description="TPR" evidence="3">
    <location>
        <begin position="257"/>
        <end position="290"/>
    </location>
</feature>
<feature type="repeat" description="TPR" evidence="3">
    <location>
        <begin position="21"/>
        <end position="54"/>
    </location>
</feature>
<evidence type="ECO:0000313" key="6">
    <source>
        <dbReference type="Proteomes" id="UP001596037"/>
    </source>
</evidence>
<dbReference type="Pfam" id="PF13432">
    <property type="entry name" value="TPR_16"/>
    <property type="match status" value="1"/>
</dbReference>
<dbReference type="RefSeq" id="WP_376850275.1">
    <property type="nucleotide sequence ID" value="NZ_JBHSMF010000006.1"/>
</dbReference>
<comment type="caution">
    <text evidence="5">The sequence shown here is derived from an EMBL/GenBank/DDBJ whole genome shotgun (WGS) entry which is preliminary data.</text>
</comment>
<sequence length="649" mass="70612">MFSGLFKRTRKASAPQAADAGQQWIGRGNTLLGEGKVQEALDCYRNAIAADPANASAHVNAGFALQALERHGEATDSLRQAAALDPQNPDARYLLGVSLAAVADFAGAADSFQSAVRLNPGFAFAHVGLAKAQEQLGRPREAAQSYEHAIASDGDLAEEVGMDLARLLVDLQSWDAALSRLERVSPERPRWSALRAAALHGRGDSAQALQALDEALRSNPQDLSALHTRGNVRFALQRYGEAVADFEAVLAQQPDVPEVLSNCGVALQKMGERTRARALLERAVQLRPDYGNAHYNLGTCLLELGECRAALACAERGLALRPDDANLHWNKAVAHFLLGELGQAWPEHEWRSSAPVLGLRSTTAPGGKPKWTGREEIAGKTVLLTAEQGLGDTIQFVRYAPLLAQRGAKVLLRLPQVLEPLFHDMGPGCAISPDATAWPEHDFQCPLLSLPHAFATQLETVPANVPYLRSEPNRRELWQQRLGPKHSTRVGLVWSGNAAHKNDANRSIPLRAMLECLPAGLQLVSLQKELRAGDAQLLAQFGVLHVEDRIDTFADTAALVDLMDLVVSVDTSVAHLAGAMGKPLWLLLPWLPDWRWMWRREDSPWYPTARLFRQGEERNWNEVLVRVGAESAAFAAAPAGRFSTSSGTP</sequence>
<dbReference type="PROSITE" id="PS50005">
    <property type="entry name" value="TPR"/>
    <property type="match status" value="5"/>
</dbReference>
<feature type="repeat" description="TPR" evidence="3">
    <location>
        <begin position="89"/>
        <end position="122"/>
    </location>
</feature>
<keyword evidence="1" id="KW-0677">Repeat</keyword>
<dbReference type="InterPro" id="IPR019734">
    <property type="entry name" value="TPR_rpt"/>
</dbReference>
<dbReference type="Proteomes" id="UP001596037">
    <property type="component" value="Unassembled WGS sequence"/>
</dbReference>
<dbReference type="Gene3D" id="1.25.40.10">
    <property type="entry name" value="Tetratricopeptide repeat domain"/>
    <property type="match status" value="3"/>
</dbReference>
<proteinExistence type="predicted"/>
<keyword evidence="2 3" id="KW-0802">TPR repeat</keyword>
<dbReference type="SMART" id="SM00028">
    <property type="entry name" value="TPR"/>
    <property type="match status" value="8"/>
</dbReference>
<dbReference type="Gene3D" id="3.40.50.2000">
    <property type="entry name" value="Glycogen Phosphorylase B"/>
    <property type="match status" value="1"/>
</dbReference>
<dbReference type="EMBL" id="JBHSMF010000006">
    <property type="protein sequence ID" value="MFC5498216.1"/>
    <property type="molecule type" value="Genomic_DNA"/>
</dbReference>
<reference evidence="6" key="1">
    <citation type="journal article" date="2019" name="Int. J. Syst. Evol. Microbiol.">
        <title>The Global Catalogue of Microorganisms (GCM) 10K type strain sequencing project: providing services to taxonomists for standard genome sequencing and annotation.</title>
        <authorList>
            <consortium name="The Broad Institute Genomics Platform"/>
            <consortium name="The Broad Institute Genome Sequencing Center for Infectious Disease"/>
            <person name="Wu L."/>
            <person name="Ma J."/>
        </authorList>
    </citation>
    <scope>NUCLEOTIDE SEQUENCE [LARGE SCALE GENOMIC DNA]</scope>
    <source>
        <strain evidence="6">CCUG 57401</strain>
    </source>
</reference>
<dbReference type="InterPro" id="IPR050498">
    <property type="entry name" value="Ycf3"/>
</dbReference>
<evidence type="ECO:0000256" key="2">
    <source>
        <dbReference type="ARBA" id="ARBA00022803"/>
    </source>
</evidence>
<feature type="repeat" description="TPR" evidence="3">
    <location>
        <begin position="291"/>
        <end position="324"/>
    </location>
</feature>
<dbReference type="PANTHER" id="PTHR44858:SF1">
    <property type="entry name" value="UDP-N-ACETYLGLUCOSAMINE--PEPTIDE N-ACETYLGLUCOSAMINYLTRANSFERASE SPINDLY-RELATED"/>
    <property type="match status" value="1"/>
</dbReference>
<evidence type="ECO:0000256" key="3">
    <source>
        <dbReference type="PROSITE-ProRule" id="PRU00339"/>
    </source>
</evidence>
<evidence type="ECO:0000313" key="5">
    <source>
        <dbReference type="EMBL" id="MFC5498216.1"/>
    </source>
</evidence>
<protein>
    <submittedName>
        <fullName evidence="5">Tetratricopeptide repeat protein</fullName>
    </submittedName>
</protein>
<evidence type="ECO:0000256" key="1">
    <source>
        <dbReference type="ARBA" id="ARBA00022737"/>
    </source>
</evidence>
<accession>A0ABW0ND37</accession>
<dbReference type="Pfam" id="PF13414">
    <property type="entry name" value="TPR_11"/>
    <property type="match status" value="1"/>
</dbReference>